<dbReference type="AlphaFoldDB" id="A0A0A8Y9V6"/>
<dbReference type="EMBL" id="GBRH01277753">
    <property type="protein sequence ID" value="JAD20142.1"/>
    <property type="molecule type" value="Transcribed_RNA"/>
</dbReference>
<reference evidence="2" key="2">
    <citation type="journal article" date="2015" name="Data Brief">
        <title>Shoot transcriptome of the giant reed, Arundo donax.</title>
        <authorList>
            <person name="Barrero R.A."/>
            <person name="Guerrero F.D."/>
            <person name="Moolhuijzen P."/>
            <person name="Goolsby J.A."/>
            <person name="Tidwell J."/>
            <person name="Bellgard S.E."/>
            <person name="Bellgard M.I."/>
        </authorList>
    </citation>
    <scope>NUCLEOTIDE SEQUENCE</scope>
    <source>
        <tissue evidence="2">Shoot tissue taken approximately 20 cm above the soil surface</tissue>
    </source>
</reference>
<name>A0A0A8Y9V6_ARUDO</name>
<organism evidence="2">
    <name type="scientific">Arundo donax</name>
    <name type="common">Giant reed</name>
    <name type="synonym">Donax arundinaceus</name>
    <dbReference type="NCBI Taxonomy" id="35708"/>
    <lineage>
        <taxon>Eukaryota</taxon>
        <taxon>Viridiplantae</taxon>
        <taxon>Streptophyta</taxon>
        <taxon>Embryophyta</taxon>
        <taxon>Tracheophyta</taxon>
        <taxon>Spermatophyta</taxon>
        <taxon>Magnoliopsida</taxon>
        <taxon>Liliopsida</taxon>
        <taxon>Poales</taxon>
        <taxon>Poaceae</taxon>
        <taxon>PACMAD clade</taxon>
        <taxon>Arundinoideae</taxon>
        <taxon>Arundineae</taxon>
        <taxon>Arundo</taxon>
    </lineage>
</organism>
<evidence type="ECO:0000313" key="2">
    <source>
        <dbReference type="EMBL" id="JAD20142.1"/>
    </source>
</evidence>
<protein>
    <submittedName>
        <fullName evidence="2">Uncharacterized protein</fullName>
    </submittedName>
</protein>
<accession>A0A0A8Y9V6</accession>
<sequence length="51" mass="5993">MAFKNEFPHSNKPAPESQKITLGPFRHRFCNKELEETGILLKKQIKKILKK</sequence>
<evidence type="ECO:0000256" key="1">
    <source>
        <dbReference type="SAM" id="MobiDB-lite"/>
    </source>
</evidence>
<proteinExistence type="predicted"/>
<reference evidence="2" key="1">
    <citation type="submission" date="2014-09" db="EMBL/GenBank/DDBJ databases">
        <authorList>
            <person name="Magalhaes I.L.F."/>
            <person name="Oliveira U."/>
            <person name="Santos F.R."/>
            <person name="Vidigal T.H.D.A."/>
            <person name="Brescovit A.D."/>
            <person name="Santos A.J."/>
        </authorList>
    </citation>
    <scope>NUCLEOTIDE SEQUENCE</scope>
    <source>
        <tissue evidence="2">Shoot tissue taken approximately 20 cm above the soil surface</tissue>
    </source>
</reference>
<feature type="region of interest" description="Disordered" evidence="1">
    <location>
        <begin position="1"/>
        <end position="20"/>
    </location>
</feature>